<gene>
    <name evidence="12" type="ORF">CSSPJE1EN1_LOCUS807</name>
</gene>
<dbReference type="PROSITE" id="PS51916">
    <property type="entry name" value="DEUBAD"/>
    <property type="match status" value="1"/>
</dbReference>
<keyword evidence="6" id="KW-0804">Transcription</keyword>
<dbReference type="Gene3D" id="3.30.50.10">
    <property type="entry name" value="Erythroid Transcription Factor GATA-1, subunit A"/>
    <property type="match status" value="1"/>
</dbReference>
<evidence type="ECO:0000256" key="7">
    <source>
        <dbReference type="ARBA" id="ARBA00023242"/>
    </source>
</evidence>
<dbReference type="InterPro" id="IPR044867">
    <property type="entry name" value="DEUBAD_dom"/>
</dbReference>
<evidence type="ECO:0000313" key="12">
    <source>
        <dbReference type="EMBL" id="CAK9255329.1"/>
    </source>
</evidence>
<dbReference type="InterPro" id="IPR000679">
    <property type="entry name" value="Znf_GATA"/>
</dbReference>
<evidence type="ECO:0000313" key="13">
    <source>
        <dbReference type="Proteomes" id="UP001497444"/>
    </source>
</evidence>
<dbReference type="InterPro" id="IPR013088">
    <property type="entry name" value="Znf_NHR/GATA"/>
</dbReference>
<dbReference type="EMBL" id="OZ020096">
    <property type="protein sequence ID" value="CAK9255329.1"/>
    <property type="molecule type" value="Genomic_DNA"/>
</dbReference>
<keyword evidence="3 8" id="KW-0863">Zinc-finger</keyword>
<dbReference type="InterPro" id="IPR044589">
    <property type="entry name" value="GATA26/27"/>
</dbReference>
<dbReference type="SMART" id="SM00401">
    <property type="entry name" value="ZnF_GATA"/>
    <property type="match status" value="1"/>
</dbReference>
<evidence type="ECO:0000256" key="6">
    <source>
        <dbReference type="ARBA" id="ARBA00023163"/>
    </source>
</evidence>
<keyword evidence="4" id="KW-0862">Zinc</keyword>
<dbReference type="Pfam" id="PF00320">
    <property type="entry name" value="GATA"/>
    <property type="match status" value="1"/>
</dbReference>
<organism evidence="12 13">
    <name type="scientific">Sphagnum jensenii</name>
    <dbReference type="NCBI Taxonomy" id="128206"/>
    <lineage>
        <taxon>Eukaryota</taxon>
        <taxon>Viridiplantae</taxon>
        <taxon>Streptophyta</taxon>
        <taxon>Embryophyta</taxon>
        <taxon>Bryophyta</taxon>
        <taxon>Sphagnophytina</taxon>
        <taxon>Sphagnopsida</taxon>
        <taxon>Sphagnales</taxon>
        <taxon>Sphagnaceae</taxon>
        <taxon>Sphagnum</taxon>
    </lineage>
</organism>
<feature type="domain" description="DEUBAD" evidence="11">
    <location>
        <begin position="312"/>
        <end position="424"/>
    </location>
</feature>
<keyword evidence="2" id="KW-0479">Metal-binding</keyword>
<evidence type="ECO:0000256" key="8">
    <source>
        <dbReference type="PROSITE-ProRule" id="PRU00094"/>
    </source>
</evidence>
<evidence type="ECO:0000256" key="1">
    <source>
        <dbReference type="ARBA" id="ARBA00004123"/>
    </source>
</evidence>
<sequence>MGKQGPCGHCGIATTPLWRNGPPEKPVLCNACGSRWRTKGTLLNYMPMHSGGFGGVGNPEGTARRKKGSHRLSSDPPRSHKRKEPYGGRGENRTPTPPLPLLLKDAEEELKTASSLESGVFGPDKVALFRSSPVRIPAWVGPIPSRKRTSKVRACTSLEKLISRFQDLMNESPSVSSSPATPSESSDVMLVESKPSTMAMDVGVNSVFLQRAPMPLLQEPPGDTISFLMESAGNLKPTQALPHGNDTRVTDGVMVESPNGAAIFPAQMKEKATHSLKKMEVMGYLHSDQYMAPNKALLENFPYHKRDVLQSCQSPLVFLELKDIINFDTYTGLLTDQEQRQLAKLVSSLDISRVPESLKEMFNSGQFVGALNNFQQLLSEGMFDSSEPGMSARILQHFQQLLTISDLNNSGWMEQSSQLQSHGKCQSGSSNFFKNKESTKDKTKRFGVPVVAVGSGSINHSLGKLPGQSEESSGEELHAATYKQTECGSNLLPYSGLSPLRYAHSLKLGTPDIGSSPNDGGIAIEEGGTYFTGNAVSVDDLPDIQVPGSDGMEPDLLFDLSSNILAFQEAELLQQPAWTKSKEESEPNQVENGSLIMSNIWHMDNNFSELFWNPSCGSPGNGLPNGAVLNPGRMLI</sequence>
<evidence type="ECO:0000259" key="10">
    <source>
        <dbReference type="PROSITE" id="PS50114"/>
    </source>
</evidence>
<dbReference type="InterPro" id="IPR028020">
    <property type="entry name" value="ASX_DEUBAD_dom"/>
</dbReference>
<evidence type="ECO:0000256" key="5">
    <source>
        <dbReference type="ARBA" id="ARBA00023015"/>
    </source>
</evidence>
<feature type="region of interest" description="Disordered" evidence="9">
    <location>
        <begin position="49"/>
        <end position="99"/>
    </location>
</feature>
<dbReference type="PROSITE" id="PS50114">
    <property type="entry name" value="GATA_ZN_FINGER_2"/>
    <property type="match status" value="1"/>
</dbReference>
<feature type="domain" description="GATA-type" evidence="10">
    <location>
        <begin position="7"/>
        <end position="40"/>
    </location>
</feature>
<evidence type="ECO:0000259" key="11">
    <source>
        <dbReference type="PROSITE" id="PS51916"/>
    </source>
</evidence>
<reference evidence="12 13" key="1">
    <citation type="submission" date="2024-02" db="EMBL/GenBank/DDBJ databases">
        <authorList>
            <consortium name="ELIXIR-Norway"/>
            <consortium name="Elixir Norway"/>
        </authorList>
    </citation>
    <scope>NUCLEOTIDE SEQUENCE [LARGE SCALE GENOMIC DNA]</scope>
</reference>
<evidence type="ECO:0000256" key="2">
    <source>
        <dbReference type="ARBA" id="ARBA00022723"/>
    </source>
</evidence>
<dbReference type="PANTHER" id="PTHR46855">
    <property type="entry name" value="OSJNBB0038F03.10 PROTEIN"/>
    <property type="match status" value="1"/>
</dbReference>
<name>A0ABP0VLU3_9BRYO</name>
<evidence type="ECO:0000256" key="9">
    <source>
        <dbReference type="SAM" id="MobiDB-lite"/>
    </source>
</evidence>
<keyword evidence="7" id="KW-0539">Nucleus</keyword>
<keyword evidence="13" id="KW-1185">Reference proteome</keyword>
<evidence type="ECO:0000256" key="3">
    <source>
        <dbReference type="ARBA" id="ARBA00022771"/>
    </source>
</evidence>
<dbReference type="PANTHER" id="PTHR46855:SF1">
    <property type="entry name" value="GATA TRANSCRIPTION FACTOR 26"/>
    <property type="match status" value="1"/>
</dbReference>
<proteinExistence type="predicted"/>
<dbReference type="SUPFAM" id="SSF57716">
    <property type="entry name" value="Glucocorticoid receptor-like (DNA-binding domain)"/>
    <property type="match status" value="1"/>
</dbReference>
<evidence type="ECO:0000256" key="4">
    <source>
        <dbReference type="ARBA" id="ARBA00022833"/>
    </source>
</evidence>
<comment type="subcellular location">
    <subcellularLocation>
        <location evidence="1">Nucleus</location>
    </subcellularLocation>
</comment>
<dbReference type="Pfam" id="PF13919">
    <property type="entry name" value="ASXH"/>
    <property type="match status" value="1"/>
</dbReference>
<dbReference type="Proteomes" id="UP001497444">
    <property type="component" value="Chromosome 1"/>
</dbReference>
<keyword evidence="5" id="KW-0805">Transcription regulation</keyword>
<protein>
    <recommendedName>
        <fullName evidence="14">GATA-type domain-containing protein</fullName>
    </recommendedName>
</protein>
<evidence type="ECO:0008006" key="14">
    <source>
        <dbReference type="Google" id="ProtNLM"/>
    </source>
</evidence>
<dbReference type="CDD" id="cd00202">
    <property type="entry name" value="ZnF_GATA"/>
    <property type="match status" value="1"/>
</dbReference>
<dbReference type="PROSITE" id="PS00344">
    <property type="entry name" value="GATA_ZN_FINGER_1"/>
    <property type="match status" value="1"/>
</dbReference>
<accession>A0ABP0VLU3</accession>